<organism evidence="1 2">
    <name type="scientific">Paenibacillus jamilae</name>
    <dbReference type="NCBI Taxonomy" id="114136"/>
    <lineage>
        <taxon>Bacteria</taxon>
        <taxon>Bacillati</taxon>
        <taxon>Bacillota</taxon>
        <taxon>Bacilli</taxon>
        <taxon>Bacillales</taxon>
        <taxon>Paenibacillaceae</taxon>
        <taxon>Paenibacillus</taxon>
    </lineage>
</organism>
<reference evidence="1 2" key="1">
    <citation type="journal article" date="2016" name="Front. Microbiol.">
        <title>Genomic Resource of Rice Seed Associated Bacteria.</title>
        <authorList>
            <person name="Midha S."/>
            <person name="Bansal K."/>
            <person name="Sharma S."/>
            <person name="Kumar N."/>
            <person name="Patil P.P."/>
            <person name="Chaudhry V."/>
            <person name="Patil P.B."/>
        </authorList>
    </citation>
    <scope>NUCLEOTIDE SEQUENCE [LARGE SCALE GENOMIC DNA]</scope>
    <source>
        <strain evidence="1 2">NS115</strain>
    </source>
</reference>
<comment type="caution">
    <text evidence="1">The sequence shown here is derived from an EMBL/GenBank/DDBJ whole genome shotgun (WGS) entry which is preliminary data.</text>
</comment>
<evidence type="ECO:0000313" key="2">
    <source>
        <dbReference type="Proteomes" id="UP000074866"/>
    </source>
</evidence>
<dbReference type="Proteomes" id="UP000074866">
    <property type="component" value="Unassembled WGS sequence"/>
</dbReference>
<proteinExistence type="predicted"/>
<evidence type="ECO:0000313" key="1">
    <source>
        <dbReference type="EMBL" id="KTS78768.1"/>
    </source>
</evidence>
<protein>
    <submittedName>
        <fullName evidence="1">Peptide ABC transporter permease</fullName>
    </submittedName>
</protein>
<name>A0ACC4ZP55_9BACL</name>
<sequence>MYILKRLFTMLITLWIIVTLTFIIMHIIPGDPFSNDSKTIPEAVLQNMRARYNLDKPLAVQYVLYLKNLLVLDMGPSIQSKTTDVNMLIARGFPPSALLGIQSIVVAIIAGISLGTLAALHHNRPLDYISMFIAIVGISVPSFILAPLLIKYVAVKWHLLPVASWGTWQHTVLPSLALAVSPLAVIARFMRTSMLEVMHEEYIRTAKAKGLSSWAIVIRHGLRNALIPVLSFIGPLFASVITGTFVVEKIFAIPGIGKYFVDSIFNRDYPVIMGTTIFYSAILVVTLFLIDISYRLVDPRIKLVSKGD</sequence>
<gene>
    <name evidence="1" type="ORF">NS115_22610</name>
</gene>
<accession>A0ACC4ZP55</accession>
<keyword evidence="2" id="KW-1185">Reference proteome</keyword>
<dbReference type="EMBL" id="LDRX01000167">
    <property type="protein sequence ID" value="KTS78768.1"/>
    <property type="molecule type" value="Genomic_DNA"/>
</dbReference>